<comment type="similarity">
    <text evidence="2">Belongs to the major facilitator superfamily. Monocarboxylate porter (TC 2.A.1.13) family.</text>
</comment>
<reference evidence="6" key="1">
    <citation type="submission" date="2023-04" db="EMBL/GenBank/DDBJ databases">
        <title>Candida boidinii NBRC 10035.</title>
        <authorList>
            <person name="Ichikawa N."/>
            <person name="Sato H."/>
            <person name="Tonouchi N."/>
        </authorList>
    </citation>
    <scope>NUCLEOTIDE SEQUENCE</scope>
    <source>
        <strain evidence="6">NBRC 10035</strain>
    </source>
</reference>
<evidence type="ECO:0000256" key="2">
    <source>
        <dbReference type="ARBA" id="ARBA00006727"/>
    </source>
</evidence>
<feature type="transmembrane region" description="Helical" evidence="4">
    <location>
        <begin position="393"/>
        <end position="416"/>
    </location>
</feature>
<feature type="transmembrane region" description="Helical" evidence="4">
    <location>
        <begin position="337"/>
        <end position="356"/>
    </location>
</feature>
<feature type="transmembrane region" description="Helical" evidence="4">
    <location>
        <begin position="428"/>
        <end position="446"/>
    </location>
</feature>
<feature type="transmembrane region" description="Helical" evidence="4">
    <location>
        <begin position="458"/>
        <end position="479"/>
    </location>
</feature>
<keyword evidence="4" id="KW-0812">Transmembrane</keyword>
<dbReference type="CDD" id="cd17352">
    <property type="entry name" value="MFS_MCT_SLC16"/>
    <property type="match status" value="1"/>
</dbReference>
<protein>
    <submittedName>
        <fullName evidence="6">Unnamed protein product</fullName>
    </submittedName>
</protein>
<evidence type="ECO:0000256" key="3">
    <source>
        <dbReference type="SAM" id="MobiDB-lite"/>
    </source>
</evidence>
<feature type="transmembrane region" description="Helical" evidence="4">
    <location>
        <begin position="225"/>
        <end position="244"/>
    </location>
</feature>
<feature type="transmembrane region" description="Helical" evidence="4">
    <location>
        <begin position="368"/>
        <end position="387"/>
    </location>
</feature>
<feature type="transmembrane region" description="Helical" evidence="4">
    <location>
        <begin position="97"/>
        <end position="125"/>
    </location>
</feature>
<feature type="transmembrane region" description="Helical" evidence="4">
    <location>
        <begin position="167"/>
        <end position="187"/>
    </location>
</feature>
<organism evidence="6 7">
    <name type="scientific">Candida boidinii</name>
    <name type="common">Yeast</name>
    <dbReference type="NCBI Taxonomy" id="5477"/>
    <lineage>
        <taxon>Eukaryota</taxon>
        <taxon>Fungi</taxon>
        <taxon>Dikarya</taxon>
        <taxon>Ascomycota</taxon>
        <taxon>Saccharomycotina</taxon>
        <taxon>Pichiomycetes</taxon>
        <taxon>Pichiales</taxon>
        <taxon>Pichiaceae</taxon>
        <taxon>Ogataea</taxon>
        <taxon>Ogataea/Candida clade</taxon>
    </lineage>
</organism>
<dbReference type="PROSITE" id="PS50850">
    <property type="entry name" value="MFS"/>
    <property type="match status" value="1"/>
</dbReference>
<evidence type="ECO:0000256" key="4">
    <source>
        <dbReference type="SAM" id="Phobius"/>
    </source>
</evidence>
<feature type="transmembrane region" description="Helical" evidence="4">
    <location>
        <begin position="256"/>
        <end position="276"/>
    </location>
</feature>
<dbReference type="GO" id="GO:0022857">
    <property type="term" value="F:transmembrane transporter activity"/>
    <property type="evidence" value="ECO:0007669"/>
    <property type="project" value="InterPro"/>
</dbReference>
<feature type="transmembrane region" description="Helical" evidence="4">
    <location>
        <begin position="193"/>
        <end position="213"/>
    </location>
</feature>
<name>A0A9W6SYA0_CANBO</name>
<feature type="compositionally biased region" description="Low complexity" evidence="3">
    <location>
        <begin position="28"/>
        <end position="47"/>
    </location>
</feature>
<feature type="region of interest" description="Disordered" evidence="3">
    <location>
        <begin position="26"/>
        <end position="56"/>
    </location>
</feature>
<evidence type="ECO:0000256" key="1">
    <source>
        <dbReference type="ARBA" id="ARBA00004141"/>
    </source>
</evidence>
<dbReference type="AlphaFoldDB" id="A0A9W6SYA0"/>
<feature type="transmembrane region" description="Helical" evidence="4">
    <location>
        <begin position="302"/>
        <end position="325"/>
    </location>
</feature>
<comment type="caution">
    <text evidence="6">The sequence shown here is derived from an EMBL/GenBank/DDBJ whole genome shotgun (WGS) entry which is preliminary data.</text>
</comment>
<dbReference type="SUPFAM" id="SSF103473">
    <property type="entry name" value="MFS general substrate transporter"/>
    <property type="match status" value="1"/>
</dbReference>
<feature type="transmembrane region" description="Helical" evidence="4">
    <location>
        <begin position="137"/>
        <end position="155"/>
    </location>
</feature>
<gene>
    <name evidence="6" type="ORF">Cboi02_000184400</name>
</gene>
<dbReference type="PANTHER" id="PTHR11360:SF177">
    <property type="entry name" value="RIBOFLAVIN TRANSPORTER MCH5"/>
    <property type="match status" value="1"/>
</dbReference>
<dbReference type="InterPro" id="IPR036259">
    <property type="entry name" value="MFS_trans_sf"/>
</dbReference>
<dbReference type="InterPro" id="IPR050327">
    <property type="entry name" value="Proton-linked_MCT"/>
</dbReference>
<keyword evidence="4" id="KW-1133">Transmembrane helix</keyword>
<evidence type="ECO:0000259" key="5">
    <source>
        <dbReference type="PROSITE" id="PS50850"/>
    </source>
</evidence>
<comment type="subcellular location">
    <subcellularLocation>
        <location evidence="1">Membrane</location>
        <topology evidence="1">Multi-pass membrane protein</topology>
    </subcellularLocation>
</comment>
<dbReference type="Proteomes" id="UP001165120">
    <property type="component" value="Unassembled WGS sequence"/>
</dbReference>
<dbReference type="GO" id="GO:0016020">
    <property type="term" value="C:membrane"/>
    <property type="evidence" value="ECO:0007669"/>
    <property type="project" value="UniProtKB-SubCell"/>
</dbReference>
<feature type="domain" description="Major facilitator superfamily (MFS) profile" evidence="5">
    <location>
        <begin position="96"/>
        <end position="484"/>
    </location>
</feature>
<keyword evidence="4" id="KW-0472">Membrane</keyword>
<sequence>MNLIFKKKLNSQNLNSVELTSEIDDTNDTILNNSNDNNNNGNNNSNTDIDEHNEENSIKVRKSQEAFEIEDTLQVNDENDDSNSIDIHEFPEGGLRAWLVVFGAFCSLLVALMCMNSTGAFQAYISTHQLSNVSTEVSGWIFSVNNFLSLFLTSFEGPIFDALGPRPLLLIGSIFSFVQMMATGSCHSYGEFMFVYGILGGIGSSLLLTAAVGSVGHFFKLKRGLATGVAMSGGSLAGIYGPLVLQSLFEKISFGWATRVIAFIQLFLLILANIFVRGRLPKIVKPTLKSMMIDFGVFKNKIFALTCFGLFFMDAGVFVPLSYISLYSLDKGIDRNLSYQLLAILNVGSFLGRLFPGFISDYIGRYNTIILSNILCFISLFAIWLPANGDKGVTIAFSMVFGFASGSNISLVPVCIGQLCSVADYGKYYTAGMAVASLGALISNPICGKIVQSSPQNTYNYLIIFTGCLYVISSLSFLITRVVKVGYKINTKF</sequence>
<dbReference type="Pfam" id="PF07690">
    <property type="entry name" value="MFS_1"/>
    <property type="match status" value="1"/>
</dbReference>
<dbReference type="InterPro" id="IPR020846">
    <property type="entry name" value="MFS_dom"/>
</dbReference>
<dbReference type="Gene3D" id="1.20.1250.20">
    <property type="entry name" value="MFS general substrate transporter like domains"/>
    <property type="match status" value="2"/>
</dbReference>
<dbReference type="PANTHER" id="PTHR11360">
    <property type="entry name" value="MONOCARBOXYLATE TRANSPORTER"/>
    <property type="match status" value="1"/>
</dbReference>
<proteinExistence type="inferred from homology"/>
<keyword evidence="7" id="KW-1185">Reference proteome</keyword>
<evidence type="ECO:0000313" key="6">
    <source>
        <dbReference type="EMBL" id="GME68758.1"/>
    </source>
</evidence>
<dbReference type="InterPro" id="IPR011701">
    <property type="entry name" value="MFS"/>
</dbReference>
<evidence type="ECO:0000313" key="7">
    <source>
        <dbReference type="Proteomes" id="UP001165120"/>
    </source>
</evidence>
<dbReference type="EMBL" id="BSXN01000484">
    <property type="protein sequence ID" value="GME68758.1"/>
    <property type="molecule type" value="Genomic_DNA"/>
</dbReference>
<accession>A0A9W6SYA0</accession>